<reference evidence="2 3" key="1">
    <citation type="submission" date="2013-08" db="EMBL/GenBank/DDBJ databases">
        <authorList>
            <person name="Weinstock G."/>
            <person name="Sodergren E."/>
            <person name="Wylie T."/>
            <person name="Fulton L."/>
            <person name="Fulton R."/>
            <person name="Fronick C."/>
            <person name="O'Laughlin M."/>
            <person name="Godfrey J."/>
            <person name="Miner T."/>
            <person name="Herter B."/>
            <person name="Appelbaum E."/>
            <person name="Cordes M."/>
            <person name="Lek S."/>
            <person name="Wollam A."/>
            <person name="Pepin K.H."/>
            <person name="Palsikar V.B."/>
            <person name="Mitreva M."/>
            <person name="Wilson R.K."/>
        </authorList>
    </citation>
    <scope>NUCLEOTIDE SEQUENCE [LARGE SCALE GENOMIC DNA]</scope>
    <source>
        <strain evidence="2 3">ATCC BAA-474</strain>
    </source>
</reference>
<proteinExistence type="predicted"/>
<dbReference type="SUPFAM" id="SSF103515">
    <property type="entry name" value="Autotransporter"/>
    <property type="match status" value="1"/>
</dbReference>
<dbReference type="InterPro" id="IPR036709">
    <property type="entry name" value="Autotransporte_beta_dom_sf"/>
</dbReference>
<evidence type="ECO:0000259" key="1">
    <source>
        <dbReference type="PROSITE" id="PS51208"/>
    </source>
</evidence>
<dbReference type="eggNOG" id="COG3170">
    <property type="taxonomic scope" value="Bacteria"/>
</dbReference>
<dbReference type="HOGENOM" id="CLU_311634_0_0_0"/>
<dbReference type="AlphaFoldDB" id="U7VEG4"/>
<dbReference type="PRINTS" id="PR01218">
    <property type="entry name" value="PSTLEXTENSIN"/>
</dbReference>
<keyword evidence="3" id="KW-1185">Reference proteome</keyword>
<name>U7VEG4_9FUSO</name>
<dbReference type="STRING" id="1319815.HMPREF0202_00902"/>
<dbReference type="InterPro" id="IPR003882">
    <property type="entry name" value="Pistil_extensin"/>
</dbReference>
<feature type="domain" description="Autotransporter" evidence="1">
    <location>
        <begin position="663"/>
        <end position="955"/>
    </location>
</feature>
<dbReference type="Gene3D" id="2.40.128.130">
    <property type="entry name" value="Autotransporter beta-domain"/>
    <property type="match status" value="1"/>
</dbReference>
<gene>
    <name evidence="2" type="ORF">HMPREF0202_00902</name>
</gene>
<evidence type="ECO:0000313" key="3">
    <source>
        <dbReference type="Proteomes" id="UP000017081"/>
    </source>
</evidence>
<organism evidence="2 3">
    <name type="scientific">Cetobacterium somerae ATCC BAA-474</name>
    <dbReference type="NCBI Taxonomy" id="1319815"/>
    <lineage>
        <taxon>Bacteria</taxon>
        <taxon>Fusobacteriati</taxon>
        <taxon>Fusobacteriota</taxon>
        <taxon>Fusobacteriia</taxon>
        <taxon>Fusobacteriales</taxon>
        <taxon>Fusobacteriaceae</taxon>
        <taxon>Cetobacterium</taxon>
    </lineage>
</organism>
<dbReference type="EMBL" id="AXZF01000033">
    <property type="protein sequence ID" value="ERT69168.1"/>
    <property type="molecule type" value="Genomic_DNA"/>
</dbReference>
<dbReference type="PROSITE" id="PS51208">
    <property type="entry name" value="AUTOTRANSPORTER"/>
    <property type="match status" value="1"/>
</dbReference>
<sequence length="955" mass="105169">MNYNSNYKKSQSFFESLVKKVKNKKIIRIKGSFLLILYKACKFVRGVMNMKKYRFLLLLLALHGTKVFSQDKGLIFWSDFMYFKNQEEDYYLKNGSLYSRKEIELPPPISPPIEPPVEPPVKPPIDPPITPPVEQPIKPPIVVPPIVKPVEPPVKPPTPIQPIPDPIVPDPPKPTVEKYIFYNNVFYEGTDLKTGSSPLGGDLTVDMSNKIGMGSIKEGYVIENENTISLNKLPEIQTLVGMQGSNGGTIINQNSGVINIESYGGIGMSILNSGYAENNGTINLYNSYTVGATVENGSFINKGNILGAARYAMATLGSGSVENSSTGNISLLGVFAGIYVSGGGSGVNNGAITVLDGNSAMMTTNGSIINNGTITMNTPSYNNGNNTMEIPSGAMFINGFGTAINSESGVINIGTPTSLMRATNAMTGEGAVVLENSGTINMYTNTVTPGSILTTDFAYFLTEGAIGKNMPTGVINLGEYGMVNYGGTVYNWGVINKEETNTQSLSYNGKLVMESGGSINTSKSQMLETIVIGRSYVGNYYVDSGVLNLHSSITSNFKEIKSNSKLYEVIENNGVYEFKRNRFEILTDDVLAKYLEDIYYDSNNSTKNELFDILTSSESGSQFEWYLDEIFGRGYFPSLMYQTNDAIVFTNETILNQISEKTQATNKESYIFGYSFEKMKKDVYENILGYTDELNSFFIGKNYPIKESLSSGWILSYTRLDSKFKDNKGKREDNMFQGTGYLNYNKDTVNAFGSFFAGYSKGNLDRNVQLGYLDYNEDFTDISFESLNESLSSDIKNYYVGALGKISKKYDFNFIYLEPVARVESIGIFQRDISESGGTYSLELDNLNGVLSSGYVGTGIGKVFTIGKGALNMALNLGVKQELNSLDDTVKFKVNSLGSESGEIDLKNKNRFSKEVGVRTEVGNLWDGLSLYGEYKYIFSEDNSWKVSGGVRVKF</sequence>
<dbReference type="Proteomes" id="UP000017081">
    <property type="component" value="Unassembled WGS sequence"/>
</dbReference>
<protein>
    <recommendedName>
        <fullName evidence="1">Autotransporter domain-containing protein</fullName>
    </recommendedName>
</protein>
<accession>U7VEG4</accession>
<dbReference type="InterPro" id="IPR005546">
    <property type="entry name" value="Autotransporte_beta"/>
</dbReference>
<dbReference type="PATRIC" id="fig|1319815.3.peg.866"/>
<dbReference type="Pfam" id="PF03797">
    <property type="entry name" value="Autotransporter"/>
    <property type="match status" value="1"/>
</dbReference>
<dbReference type="SMART" id="SM00869">
    <property type="entry name" value="Autotransporter"/>
    <property type="match status" value="1"/>
</dbReference>
<comment type="caution">
    <text evidence="2">The sequence shown here is derived from an EMBL/GenBank/DDBJ whole genome shotgun (WGS) entry which is preliminary data.</text>
</comment>
<dbReference type="eggNOG" id="COG4625">
    <property type="taxonomic scope" value="Bacteria"/>
</dbReference>
<evidence type="ECO:0000313" key="2">
    <source>
        <dbReference type="EMBL" id="ERT69168.1"/>
    </source>
</evidence>